<evidence type="ECO:0000313" key="2">
    <source>
        <dbReference type="EMBL" id="ARP97728.1"/>
    </source>
</evidence>
<dbReference type="Gene3D" id="3.40.50.300">
    <property type="entry name" value="P-loop containing nucleotide triphosphate hydrolases"/>
    <property type="match status" value="1"/>
</dbReference>
<dbReference type="InterPro" id="IPR027417">
    <property type="entry name" value="P-loop_NTPase"/>
</dbReference>
<dbReference type="SUPFAM" id="SSF52540">
    <property type="entry name" value="P-loop containing nucleoside triphosphate hydrolases"/>
    <property type="match status" value="1"/>
</dbReference>
<dbReference type="EMBL" id="CP021112">
    <property type="protein sequence ID" value="ARP97728.1"/>
    <property type="molecule type" value="Genomic_DNA"/>
</dbReference>
<feature type="compositionally biased region" description="Gly residues" evidence="1">
    <location>
        <begin position="251"/>
        <end position="260"/>
    </location>
</feature>
<dbReference type="RefSeq" id="WP_086086048.1">
    <property type="nucleotide sequence ID" value="NZ_CP021112.1"/>
</dbReference>
<accession>A0A1W6ZJX4</accession>
<proteinExistence type="predicted"/>
<reference evidence="2" key="1">
    <citation type="submission" date="2017-05" db="EMBL/GenBank/DDBJ databases">
        <title>Full genome sequence of Pseudorhodoplanes sinuspersici.</title>
        <authorList>
            <person name="Dastgheib S.M.M."/>
            <person name="Shavandi M."/>
            <person name="Tirandaz H."/>
        </authorList>
    </citation>
    <scope>NUCLEOTIDE SEQUENCE [LARGE SCALE GENOMIC DNA]</scope>
    <source>
        <strain evidence="2">RIPI110</strain>
    </source>
</reference>
<dbReference type="Proteomes" id="UP000194137">
    <property type="component" value="Chromosome"/>
</dbReference>
<dbReference type="STRING" id="1235591.CAK95_00530"/>
<protein>
    <submittedName>
        <fullName evidence="2">Uncharacterized protein</fullName>
    </submittedName>
</protein>
<evidence type="ECO:0000313" key="3">
    <source>
        <dbReference type="Proteomes" id="UP000194137"/>
    </source>
</evidence>
<name>A0A1W6ZJX4_9HYPH</name>
<feature type="region of interest" description="Disordered" evidence="1">
    <location>
        <begin position="241"/>
        <end position="260"/>
    </location>
</feature>
<sequence length="260" mass="28398">MAKPTVIIVGADKGGVGKTTVSRTILDYFTGRNVPIRAFDTESPKGTLKRFHPDITEVVDVTQVPDQMKIFDTLSESKVTLIDVRAGLLSTTLAALRDIGFLESAKRGQIQLGVFHIVGPSIASLNEIAEIAPFVTDGKYYLVKNFINETSFFDWDETTYNSYFKKIKDAVDITIPKLNEMAFEQVELASVPFVTFIANKGPNGDGANYSFVLRGYVRHWLGNVWAEFDRVKLPDIVAPSVAPAGKSSSGERGGGQAKSG</sequence>
<gene>
    <name evidence="2" type="ORF">CAK95_00530</name>
</gene>
<organism evidence="2 3">
    <name type="scientific">Pseudorhodoplanes sinuspersici</name>
    <dbReference type="NCBI Taxonomy" id="1235591"/>
    <lineage>
        <taxon>Bacteria</taxon>
        <taxon>Pseudomonadati</taxon>
        <taxon>Pseudomonadota</taxon>
        <taxon>Alphaproteobacteria</taxon>
        <taxon>Hyphomicrobiales</taxon>
        <taxon>Pseudorhodoplanes</taxon>
    </lineage>
</organism>
<evidence type="ECO:0000256" key="1">
    <source>
        <dbReference type="SAM" id="MobiDB-lite"/>
    </source>
</evidence>
<dbReference type="AlphaFoldDB" id="A0A1W6ZJX4"/>
<dbReference type="OrthoDB" id="7463826at2"/>
<dbReference type="KEGG" id="psin:CAK95_00530"/>
<keyword evidence="3" id="KW-1185">Reference proteome</keyword>